<sequence>MEATEKQYKIIIVDDDDFLVDMYATKFDHSGVSVDVCKSGEVLLEKLRAGVKSDLILLDIVMPNMDGIEVLRVMRKDKLGEGIPVVMLTNQNDEKDIGESKKLGITSYIVKAVATPSEVVSEVIGVIKNSHT</sequence>
<feature type="domain" description="Response regulatory" evidence="3">
    <location>
        <begin position="9"/>
        <end position="126"/>
    </location>
</feature>
<evidence type="ECO:0000256" key="2">
    <source>
        <dbReference type="PROSITE-ProRule" id="PRU00169"/>
    </source>
</evidence>
<evidence type="ECO:0000313" key="5">
    <source>
        <dbReference type="Proteomes" id="UP000177707"/>
    </source>
</evidence>
<protein>
    <recommendedName>
        <fullName evidence="3">Response regulatory domain-containing protein</fullName>
    </recommendedName>
</protein>
<evidence type="ECO:0000259" key="3">
    <source>
        <dbReference type="PROSITE" id="PS50110"/>
    </source>
</evidence>
<comment type="caution">
    <text evidence="4">The sequence shown here is derived from an EMBL/GenBank/DDBJ whole genome shotgun (WGS) entry which is preliminary data.</text>
</comment>
<dbReference type="PANTHER" id="PTHR44591">
    <property type="entry name" value="STRESS RESPONSE REGULATOR PROTEIN 1"/>
    <property type="match status" value="1"/>
</dbReference>
<proteinExistence type="predicted"/>
<reference evidence="4 5" key="1">
    <citation type="journal article" date="2016" name="Nat. Commun.">
        <title>Thousands of microbial genomes shed light on interconnected biogeochemical processes in an aquifer system.</title>
        <authorList>
            <person name="Anantharaman K."/>
            <person name="Brown C.T."/>
            <person name="Hug L.A."/>
            <person name="Sharon I."/>
            <person name="Castelle C.J."/>
            <person name="Probst A.J."/>
            <person name="Thomas B.C."/>
            <person name="Singh A."/>
            <person name="Wilkins M.J."/>
            <person name="Karaoz U."/>
            <person name="Brodie E.L."/>
            <person name="Williams K.H."/>
            <person name="Hubbard S.S."/>
            <person name="Banfield J.F."/>
        </authorList>
    </citation>
    <scope>NUCLEOTIDE SEQUENCE [LARGE SCALE GENOMIC DNA]</scope>
</reference>
<dbReference type="SMART" id="SM00448">
    <property type="entry name" value="REC"/>
    <property type="match status" value="1"/>
</dbReference>
<feature type="modified residue" description="4-aspartylphosphate" evidence="2">
    <location>
        <position position="59"/>
    </location>
</feature>
<dbReference type="SUPFAM" id="SSF52172">
    <property type="entry name" value="CheY-like"/>
    <property type="match status" value="1"/>
</dbReference>
<dbReference type="Gene3D" id="3.40.50.2300">
    <property type="match status" value="1"/>
</dbReference>
<evidence type="ECO:0000313" key="4">
    <source>
        <dbReference type="EMBL" id="OHB02148.1"/>
    </source>
</evidence>
<dbReference type="PANTHER" id="PTHR44591:SF3">
    <property type="entry name" value="RESPONSE REGULATORY DOMAIN-CONTAINING PROTEIN"/>
    <property type="match status" value="1"/>
</dbReference>
<dbReference type="InterPro" id="IPR011006">
    <property type="entry name" value="CheY-like_superfamily"/>
</dbReference>
<dbReference type="InterPro" id="IPR050595">
    <property type="entry name" value="Bact_response_regulator"/>
</dbReference>
<dbReference type="AlphaFoldDB" id="A0A1G2TXW2"/>
<organism evidence="4 5">
    <name type="scientific">Candidatus Zambryskibacteria bacterium RIFCSPLOWO2_01_FULL_39_39</name>
    <dbReference type="NCBI Taxonomy" id="1802758"/>
    <lineage>
        <taxon>Bacteria</taxon>
        <taxon>Candidatus Zambryskiibacteriota</taxon>
    </lineage>
</organism>
<keyword evidence="1 2" id="KW-0597">Phosphoprotein</keyword>
<dbReference type="PROSITE" id="PS50110">
    <property type="entry name" value="RESPONSE_REGULATORY"/>
    <property type="match status" value="1"/>
</dbReference>
<dbReference type="InterPro" id="IPR001789">
    <property type="entry name" value="Sig_transdc_resp-reg_receiver"/>
</dbReference>
<gene>
    <name evidence="4" type="ORF">A3A96_01305</name>
</gene>
<dbReference type="Pfam" id="PF00072">
    <property type="entry name" value="Response_reg"/>
    <property type="match status" value="1"/>
</dbReference>
<dbReference type="STRING" id="1802758.A3A96_01305"/>
<evidence type="ECO:0000256" key="1">
    <source>
        <dbReference type="ARBA" id="ARBA00022553"/>
    </source>
</evidence>
<dbReference type="GO" id="GO:0000160">
    <property type="term" value="P:phosphorelay signal transduction system"/>
    <property type="evidence" value="ECO:0007669"/>
    <property type="project" value="InterPro"/>
</dbReference>
<accession>A0A1G2TXW2</accession>
<dbReference type="Proteomes" id="UP000177707">
    <property type="component" value="Unassembled WGS sequence"/>
</dbReference>
<name>A0A1G2TXW2_9BACT</name>
<dbReference type="EMBL" id="MHWB01000007">
    <property type="protein sequence ID" value="OHB02148.1"/>
    <property type="molecule type" value="Genomic_DNA"/>
</dbReference>